<evidence type="ECO:0000256" key="2">
    <source>
        <dbReference type="ARBA" id="ARBA00022630"/>
    </source>
</evidence>
<dbReference type="SUPFAM" id="SSF55469">
    <property type="entry name" value="FMN-dependent nitroreductase-like"/>
    <property type="match status" value="1"/>
</dbReference>
<name>A0AB34IF60_PRYPA</name>
<keyword evidence="7" id="KW-1185">Reference proteome</keyword>
<comment type="similarity">
    <text evidence="1">Belongs to the flavin oxidoreductase frp family.</text>
</comment>
<comment type="caution">
    <text evidence="6">The sequence shown here is derived from an EMBL/GenBank/DDBJ whole genome shotgun (WGS) entry which is preliminary data.</text>
</comment>
<evidence type="ECO:0000259" key="5">
    <source>
        <dbReference type="Pfam" id="PF00881"/>
    </source>
</evidence>
<dbReference type="PANTHER" id="PTHR43425">
    <property type="entry name" value="OXYGEN-INSENSITIVE NADPH NITROREDUCTASE"/>
    <property type="match status" value="1"/>
</dbReference>
<sequence length="328" mass="36127">MTLALKPRLPLAAAAATFAAAALPLLLRALHSRWRRRCILSHVASHRSIRKFLPRPVDESVLRQVLSTAMRSSNNGNMQTYSCIITQDKRKLEQLALIHDNSAIASAPVLLTFVSDWSRMTRWCHLRGATPGYDNFNAFLTGALDAMVAAQSAALCAEAASLGVCFLGSTIWEPARLNAFFSLPPHVHVVTSLMLGHPAEHPPLRARLPAAAHLHREAYVPMDDGALAAYYAAREVEGWARYERLYGGGWAEKLRAHRLENLAQVYATIKYSGRDFRVWSRRLAASLEAQGFGRNEAAEGDEAPCACCGKWSHCLDPERFGAADAAER</sequence>
<dbReference type="InterPro" id="IPR029479">
    <property type="entry name" value="Nitroreductase"/>
</dbReference>
<evidence type="ECO:0000313" key="6">
    <source>
        <dbReference type="EMBL" id="KAL1496476.1"/>
    </source>
</evidence>
<evidence type="ECO:0000313" key="7">
    <source>
        <dbReference type="Proteomes" id="UP001515480"/>
    </source>
</evidence>
<feature type="domain" description="Nitroreductase" evidence="5">
    <location>
        <begin position="44"/>
        <end position="197"/>
    </location>
</feature>
<evidence type="ECO:0000256" key="3">
    <source>
        <dbReference type="ARBA" id="ARBA00022643"/>
    </source>
</evidence>
<dbReference type="Pfam" id="PF00881">
    <property type="entry name" value="Nitroreductase"/>
    <property type="match status" value="1"/>
</dbReference>
<accession>A0AB34IF60</accession>
<dbReference type="PANTHER" id="PTHR43425:SF2">
    <property type="entry name" value="OXYGEN-INSENSITIVE NADPH NITROREDUCTASE"/>
    <property type="match status" value="1"/>
</dbReference>
<dbReference type="EMBL" id="JBGBPQ010000029">
    <property type="protein sequence ID" value="KAL1496476.1"/>
    <property type="molecule type" value="Genomic_DNA"/>
</dbReference>
<dbReference type="Proteomes" id="UP001515480">
    <property type="component" value="Unassembled WGS sequence"/>
</dbReference>
<dbReference type="AlphaFoldDB" id="A0AB34IF60"/>
<gene>
    <name evidence="6" type="ORF">AB1Y20_016430</name>
</gene>
<organism evidence="6 7">
    <name type="scientific">Prymnesium parvum</name>
    <name type="common">Toxic golden alga</name>
    <dbReference type="NCBI Taxonomy" id="97485"/>
    <lineage>
        <taxon>Eukaryota</taxon>
        <taxon>Haptista</taxon>
        <taxon>Haptophyta</taxon>
        <taxon>Prymnesiophyceae</taxon>
        <taxon>Prymnesiales</taxon>
        <taxon>Prymnesiaceae</taxon>
        <taxon>Prymnesium</taxon>
    </lineage>
</organism>
<keyword evidence="3" id="KW-0288">FMN</keyword>
<protein>
    <recommendedName>
        <fullName evidence="5">Nitroreductase domain-containing protein</fullName>
    </recommendedName>
</protein>
<evidence type="ECO:0000256" key="1">
    <source>
        <dbReference type="ARBA" id="ARBA00008366"/>
    </source>
</evidence>
<dbReference type="InterPro" id="IPR000415">
    <property type="entry name" value="Nitroreductase-like"/>
</dbReference>
<keyword evidence="2" id="KW-0285">Flavoprotein</keyword>
<proteinExistence type="inferred from homology"/>
<evidence type="ECO:0000256" key="4">
    <source>
        <dbReference type="ARBA" id="ARBA00023002"/>
    </source>
</evidence>
<dbReference type="Gene3D" id="3.40.109.10">
    <property type="entry name" value="NADH Oxidase"/>
    <property type="match status" value="1"/>
</dbReference>
<dbReference type="GO" id="GO:0016491">
    <property type="term" value="F:oxidoreductase activity"/>
    <property type="evidence" value="ECO:0007669"/>
    <property type="project" value="UniProtKB-KW"/>
</dbReference>
<reference evidence="6 7" key="1">
    <citation type="journal article" date="2024" name="Science">
        <title>Giant polyketide synthase enzymes in the biosynthesis of giant marine polyether toxins.</title>
        <authorList>
            <person name="Fallon T.R."/>
            <person name="Shende V.V."/>
            <person name="Wierzbicki I.H."/>
            <person name="Pendleton A.L."/>
            <person name="Watervoot N.F."/>
            <person name="Auber R.P."/>
            <person name="Gonzalez D.J."/>
            <person name="Wisecaver J.H."/>
            <person name="Moore B.S."/>
        </authorList>
    </citation>
    <scope>NUCLEOTIDE SEQUENCE [LARGE SCALE GENOMIC DNA]</scope>
    <source>
        <strain evidence="6 7">12B1</strain>
    </source>
</reference>
<keyword evidence="4" id="KW-0560">Oxidoreductase</keyword>
<dbReference type="InterPro" id="IPR016446">
    <property type="entry name" value="Flavin_OxRdtase_Frp"/>
</dbReference>